<keyword evidence="1" id="KW-1133">Transmembrane helix</keyword>
<dbReference type="PANTHER" id="PTHR43689">
    <property type="entry name" value="HYDROLASE"/>
    <property type="match status" value="1"/>
</dbReference>
<dbReference type="EMBL" id="AUSU01010436">
    <property type="protein sequence ID" value="EPS57258.1"/>
    <property type="molecule type" value="Genomic_DNA"/>
</dbReference>
<dbReference type="SUPFAM" id="SSF53474">
    <property type="entry name" value="alpha/beta-Hydrolases"/>
    <property type="match status" value="1"/>
</dbReference>
<dbReference type="ESTHER" id="9lami-s8d3h7">
    <property type="family name" value="Bodyguard"/>
</dbReference>
<comment type="caution">
    <text evidence="3">The sequence shown here is derived from an EMBL/GenBank/DDBJ whole genome shotgun (WGS) entry which is preliminary data.</text>
</comment>
<dbReference type="PANTHER" id="PTHR43689:SF9">
    <property type="entry name" value="LYSOPHOSPHOLIPASE BODYGUARD 3-RELATED"/>
    <property type="match status" value="1"/>
</dbReference>
<dbReference type="Gene3D" id="3.40.50.1820">
    <property type="entry name" value="alpha/beta hydrolase"/>
    <property type="match status" value="1"/>
</dbReference>
<feature type="transmembrane region" description="Helical" evidence="1">
    <location>
        <begin position="15"/>
        <end position="38"/>
    </location>
</feature>
<evidence type="ECO:0000256" key="1">
    <source>
        <dbReference type="SAM" id="Phobius"/>
    </source>
</evidence>
<dbReference type="OrthoDB" id="284184at2759"/>
<sequence length="456" mass="51090">IGSVVSWVGSFLNGVFSFVVFAALDAVDIVLCYVYRAADLYMEAERRKPCYCSSPAKQTLTCSTGGKIVMSGTAADPKVFRLTRSKLQLEEISDTLFTRPSVISEISGKEGRRARVTPTYTVNSNVVGMLQERIVGQYKPSSPRWSDCDCSTCTSWVSPSRKEALFVNVAGATDKAQEDVVFIHGFISSSAFWTETVYPNFSAAARAKYRFLAVDLLGFGRSPKPADSLYTLREHVEMIERSVLEAHRVKSFHIVAHSLGCIIALALATKHRGCVKSLTLLAPPYFPPPRGEHATQYMMRRLAPRRLWPVMGFGASVACWYEHVSRTVSLVFSKNHRRWEYLAKLITGNRMRTYLIEAFFTHTHNAAWHTLHNVIFGTAGRMDGYLDDVNTRLKCDITLFHGREDTLIPVECSRSVKSRVSRAKLRLVDGEDHITIVVGRQKAFAEELEGIWNNAA</sequence>
<gene>
    <name evidence="3" type="ORF">M569_17561</name>
</gene>
<dbReference type="InterPro" id="IPR000073">
    <property type="entry name" value="AB_hydrolase_1"/>
</dbReference>
<keyword evidence="1" id="KW-0472">Membrane</keyword>
<dbReference type="Pfam" id="PF00561">
    <property type="entry name" value="Abhydrolase_1"/>
    <property type="match status" value="1"/>
</dbReference>
<keyword evidence="4" id="KW-1185">Reference proteome</keyword>
<evidence type="ECO:0000313" key="4">
    <source>
        <dbReference type="Proteomes" id="UP000015453"/>
    </source>
</evidence>
<dbReference type="GO" id="GO:0016787">
    <property type="term" value="F:hydrolase activity"/>
    <property type="evidence" value="ECO:0007669"/>
    <property type="project" value="UniProtKB-ARBA"/>
</dbReference>
<feature type="non-terminal residue" evidence="3">
    <location>
        <position position="1"/>
    </location>
</feature>
<proteinExistence type="predicted"/>
<accession>S8D3H7</accession>
<name>S8D3H7_9LAMI</name>
<evidence type="ECO:0000259" key="2">
    <source>
        <dbReference type="Pfam" id="PF00561"/>
    </source>
</evidence>
<dbReference type="InterPro" id="IPR029058">
    <property type="entry name" value="AB_hydrolase_fold"/>
</dbReference>
<keyword evidence="1" id="KW-0812">Transmembrane</keyword>
<reference evidence="3 4" key="1">
    <citation type="journal article" date="2013" name="BMC Genomics">
        <title>The miniature genome of a carnivorous plant Genlisea aurea contains a low number of genes and short non-coding sequences.</title>
        <authorList>
            <person name="Leushkin E.V."/>
            <person name="Sutormin R.A."/>
            <person name="Nabieva E.R."/>
            <person name="Penin A.A."/>
            <person name="Kondrashov A.S."/>
            <person name="Logacheva M.D."/>
        </authorList>
    </citation>
    <scope>NUCLEOTIDE SEQUENCE [LARGE SCALE GENOMIC DNA]</scope>
</reference>
<dbReference type="Proteomes" id="UP000015453">
    <property type="component" value="Unassembled WGS sequence"/>
</dbReference>
<dbReference type="AlphaFoldDB" id="S8D3H7"/>
<feature type="domain" description="AB hydrolase-1" evidence="2">
    <location>
        <begin position="180"/>
        <end position="435"/>
    </location>
</feature>
<protein>
    <recommendedName>
        <fullName evidence="2">AB hydrolase-1 domain-containing protein</fullName>
    </recommendedName>
</protein>
<organism evidence="3 4">
    <name type="scientific">Genlisea aurea</name>
    <dbReference type="NCBI Taxonomy" id="192259"/>
    <lineage>
        <taxon>Eukaryota</taxon>
        <taxon>Viridiplantae</taxon>
        <taxon>Streptophyta</taxon>
        <taxon>Embryophyta</taxon>
        <taxon>Tracheophyta</taxon>
        <taxon>Spermatophyta</taxon>
        <taxon>Magnoliopsida</taxon>
        <taxon>eudicotyledons</taxon>
        <taxon>Gunneridae</taxon>
        <taxon>Pentapetalae</taxon>
        <taxon>asterids</taxon>
        <taxon>lamiids</taxon>
        <taxon>Lamiales</taxon>
        <taxon>Lentibulariaceae</taxon>
        <taxon>Genlisea</taxon>
    </lineage>
</organism>
<evidence type="ECO:0000313" key="3">
    <source>
        <dbReference type="EMBL" id="EPS57258.1"/>
    </source>
</evidence>